<dbReference type="InterPro" id="IPR007372">
    <property type="entry name" value="Lipid/polyisoprenoid-bd_YceI"/>
</dbReference>
<gene>
    <name evidence="3" type="ORF">A2589_00785</name>
</gene>
<evidence type="ECO:0000259" key="2">
    <source>
        <dbReference type="SMART" id="SM00867"/>
    </source>
</evidence>
<organism evidence="3 4">
    <name type="scientific">Candidatus Vogelbacteria bacterium RIFOXYD1_FULL_46_19</name>
    <dbReference type="NCBI Taxonomy" id="1802439"/>
    <lineage>
        <taxon>Bacteria</taxon>
        <taxon>Candidatus Vogeliibacteriota</taxon>
    </lineage>
</organism>
<evidence type="ECO:0000313" key="4">
    <source>
        <dbReference type="Proteomes" id="UP000177838"/>
    </source>
</evidence>
<dbReference type="InterPro" id="IPR036761">
    <property type="entry name" value="TTHA0802/YceI-like_sf"/>
</dbReference>
<dbReference type="SMART" id="SM00867">
    <property type="entry name" value="YceI"/>
    <property type="match status" value="1"/>
</dbReference>
<proteinExistence type="predicted"/>
<keyword evidence="1" id="KW-0472">Membrane</keyword>
<name>A0A1G2QFK2_9BACT</name>
<feature type="transmembrane region" description="Helical" evidence="1">
    <location>
        <begin position="7"/>
        <end position="23"/>
    </location>
</feature>
<dbReference type="EMBL" id="MHTK01000006">
    <property type="protein sequence ID" value="OHA59390.1"/>
    <property type="molecule type" value="Genomic_DNA"/>
</dbReference>
<keyword evidence="1" id="KW-0812">Transmembrane</keyword>
<evidence type="ECO:0000256" key="1">
    <source>
        <dbReference type="SAM" id="Phobius"/>
    </source>
</evidence>
<accession>A0A1G2QFK2</accession>
<feature type="domain" description="Lipid/polyisoprenoid-binding YceI-like" evidence="2">
    <location>
        <begin position="50"/>
        <end position="226"/>
    </location>
</feature>
<dbReference type="PANTHER" id="PTHR34406">
    <property type="entry name" value="PROTEIN YCEI"/>
    <property type="match status" value="1"/>
</dbReference>
<dbReference type="Proteomes" id="UP000177838">
    <property type="component" value="Unassembled WGS sequence"/>
</dbReference>
<dbReference type="STRING" id="1802439.A2589_00785"/>
<evidence type="ECO:0000313" key="3">
    <source>
        <dbReference type="EMBL" id="OHA59390.1"/>
    </source>
</evidence>
<keyword evidence="1" id="KW-1133">Transmembrane helix</keyword>
<dbReference type="PANTHER" id="PTHR34406:SF1">
    <property type="entry name" value="PROTEIN YCEI"/>
    <property type="match status" value="1"/>
</dbReference>
<reference evidence="3 4" key="1">
    <citation type="journal article" date="2016" name="Nat. Commun.">
        <title>Thousands of microbial genomes shed light on interconnected biogeochemical processes in an aquifer system.</title>
        <authorList>
            <person name="Anantharaman K."/>
            <person name="Brown C.T."/>
            <person name="Hug L.A."/>
            <person name="Sharon I."/>
            <person name="Castelle C.J."/>
            <person name="Probst A.J."/>
            <person name="Thomas B.C."/>
            <person name="Singh A."/>
            <person name="Wilkins M.J."/>
            <person name="Karaoz U."/>
            <person name="Brodie E.L."/>
            <person name="Williams K.H."/>
            <person name="Hubbard S.S."/>
            <person name="Banfield J.F."/>
        </authorList>
    </citation>
    <scope>NUCLEOTIDE SEQUENCE [LARGE SCALE GENOMIC DNA]</scope>
</reference>
<sequence length="229" mass="24733">MSRTIPILILVLIILVGLIWFIWPKTNEPVEESPITTENSAPAAVPADGEYNFVASESKVGWRGSKTLIASYEDLGQVEIEQGSFRVSGGTISEGSVVFDMNSLSADNTSNTRLGVDALVRHLKSEDFLEVEAYPTASFTMSEPAVIGAGGATTLVGDLMIKGQTNSVTIPTRVTKMADGTVAITGDLSIDRTNWRIRYNSSRFFQDLGDNVIDDEVQIKIEAVAEPTS</sequence>
<dbReference type="Gene3D" id="2.40.128.110">
    <property type="entry name" value="Lipid/polyisoprenoid-binding, YceI-like"/>
    <property type="match status" value="1"/>
</dbReference>
<protein>
    <recommendedName>
        <fullName evidence="2">Lipid/polyisoprenoid-binding YceI-like domain-containing protein</fullName>
    </recommendedName>
</protein>
<dbReference type="SUPFAM" id="SSF101874">
    <property type="entry name" value="YceI-like"/>
    <property type="match status" value="1"/>
</dbReference>
<dbReference type="Pfam" id="PF04264">
    <property type="entry name" value="YceI"/>
    <property type="match status" value="1"/>
</dbReference>
<dbReference type="AlphaFoldDB" id="A0A1G2QFK2"/>
<comment type="caution">
    <text evidence="3">The sequence shown here is derived from an EMBL/GenBank/DDBJ whole genome shotgun (WGS) entry which is preliminary data.</text>
</comment>